<evidence type="ECO:0000256" key="1">
    <source>
        <dbReference type="ARBA" id="ARBA00008061"/>
    </source>
</evidence>
<dbReference type="InterPro" id="IPR014756">
    <property type="entry name" value="Ig_E-set"/>
</dbReference>
<dbReference type="SUPFAM" id="SSF51445">
    <property type="entry name" value="(Trans)glycosidases"/>
    <property type="match status" value="1"/>
</dbReference>
<evidence type="ECO:0000313" key="4">
    <source>
        <dbReference type="Proteomes" id="UP000886804"/>
    </source>
</evidence>
<comment type="similarity">
    <text evidence="1">Belongs to the glycosyl hydrolase 13 family.</text>
</comment>
<dbReference type="SUPFAM" id="SSF81296">
    <property type="entry name" value="E set domains"/>
    <property type="match status" value="1"/>
</dbReference>
<dbReference type="Pfam" id="PF02922">
    <property type="entry name" value="CBM_48"/>
    <property type="match status" value="1"/>
</dbReference>
<accession>A0A9D2LAA9</accession>
<evidence type="ECO:0000259" key="2">
    <source>
        <dbReference type="SMART" id="SM00642"/>
    </source>
</evidence>
<dbReference type="SMART" id="SM00642">
    <property type="entry name" value="Aamy"/>
    <property type="match status" value="1"/>
</dbReference>
<dbReference type="InterPro" id="IPR006047">
    <property type="entry name" value="GH13_cat_dom"/>
</dbReference>
<comment type="caution">
    <text evidence="3">The sequence shown here is derived from an EMBL/GenBank/DDBJ whole genome shotgun (WGS) entry which is preliminary data.</text>
</comment>
<dbReference type="SUPFAM" id="SSF51011">
    <property type="entry name" value="Glycosyl hydrolase domain"/>
    <property type="match status" value="1"/>
</dbReference>
<dbReference type="Gene3D" id="2.60.40.10">
    <property type="entry name" value="Immunoglobulins"/>
    <property type="match status" value="1"/>
</dbReference>
<dbReference type="AlphaFoldDB" id="A0A9D2LAA9"/>
<dbReference type="GO" id="GO:0004553">
    <property type="term" value="F:hydrolase activity, hydrolyzing O-glycosyl compounds"/>
    <property type="evidence" value="ECO:0007669"/>
    <property type="project" value="InterPro"/>
</dbReference>
<dbReference type="Gene3D" id="3.20.20.80">
    <property type="entry name" value="Glycosidases"/>
    <property type="match status" value="2"/>
</dbReference>
<name>A0A9D2LAA9_9FIRM</name>
<dbReference type="EMBL" id="DWYS01000162">
    <property type="protein sequence ID" value="HJB08823.1"/>
    <property type="molecule type" value="Genomic_DNA"/>
</dbReference>
<proteinExistence type="inferred from homology"/>
<protein>
    <submittedName>
        <fullName evidence="3">Alpha-amylase</fullName>
    </submittedName>
</protein>
<dbReference type="InterPro" id="IPR017853">
    <property type="entry name" value="GH"/>
</dbReference>
<gene>
    <name evidence="3" type="ORF">H9716_13340</name>
</gene>
<sequence>MKRIYRIVENDTRRYPLGATPTAEGMHFSFVHPGTECQVVLYEQGKKKPAAKIPFPAENRTGDVWNVTVKGDFQGIEYLFEADGKEMTDPCAKACAGRERWGDLSAAGTAVRGESLPEGEEFDWEQDRRPEIPYSQMVIYRIHVRGFTKHASSGVEPGLRGTFRGIQEKIPYLKDLGITTVELLPAAEFDEVMVPPPMAAGVYEPQKPDGRLNYWGYAKAHLMAPKESYCAGTKAPVRELKELVKALHQEGMELVAELFFTGEESPGYALEAVRRWALDFRADGIRLSGYPPLKLIASDPYLSHVKLFADSWEGVPRGSVRHLAEYNDGFMKDMRCFLKGDEGQLDRAAFHIRRNPEHAAVINYMANNNGFTMMDLVSYNEKHNEDNGENNRDGAEQNFSWNCGTEGLARKKQVVKLRRRQLCNAFLLLFLSQGTPLLLGGDEFGRTKKGNNNSYCQDNEISWLNWNLLKTNRNLYQFAKKAIAFRKAHPVFHMEKEPVLMDYRSLGVPDMSYHGVKAWCPEFEPCCRQLGVFYCGLYGKKADKSPDQYFYVAYNMHWEPREFGLPHLPKGLKWHLAADTFRDMEEVFLPEGEEPLLEDQKKQMVEGRTIVVFVGKEEASC</sequence>
<dbReference type="Proteomes" id="UP000886804">
    <property type="component" value="Unassembled WGS sequence"/>
</dbReference>
<dbReference type="Gene3D" id="2.60.40.1180">
    <property type="entry name" value="Golgi alpha-mannosidase II"/>
    <property type="match status" value="1"/>
</dbReference>
<dbReference type="GO" id="GO:0005975">
    <property type="term" value="P:carbohydrate metabolic process"/>
    <property type="evidence" value="ECO:0007669"/>
    <property type="project" value="InterPro"/>
</dbReference>
<organism evidence="3 4">
    <name type="scientific">Candidatus Enterocloster faecavium</name>
    <dbReference type="NCBI Taxonomy" id="2838560"/>
    <lineage>
        <taxon>Bacteria</taxon>
        <taxon>Bacillati</taxon>
        <taxon>Bacillota</taxon>
        <taxon>Clostridia</taxon>
        <taxon>Lachnospirales</taxon>
        <taxon>Lachnospiraceae</taxon>
        <taxon>Enterocloster</taxon>
    </lineage>
</organism>
<dbReference type="InterPro" id="IPR013780">
    <property type="entry name" value="Glyco_hydro_b"/>
</dbReference>
<feature type="domain" description="Glycosyl hydrolase family 13 catalytic" evidence="2">
    <location>
        <begin position="141"/>
        <end position="486"/>
    </location>
</feature>
<reference evidence="3" key="2">
    <citation type="submission" date="2021-04" db="EMBL/GenBank/DDBJ databases">
        <authorList>
            <person name="Gilroy R."/>
        </authorList>
    </citation>
    <scope>NUCLEOTIDE SEQUENCE</scope>
    <source>
        <strain evidence="3">CHK188-4685</strain>
    </source>
</reference>
<evidence type="ECO:0000313" key="3">
    <source>
        <dbReference type="EMBL" id="HJB08823.1"/>
    </source>
</evidence>
<dbReference type="InterPro" id="IPR004193">
    <property type="entry name" value="Glyco_hydro_13_N"/>
</dbReference>
<reference evidence="3" key="1">
    <citation type="journal article" date="2021" name="PeerJ">
        <title>Extensive microbial diversity within the chicken gut microbiome revealed by metagenomics and culture.</title>
        <authorList>
            <person name="Gilroy R."/>
            <person name="Ravi A."/>
            <person name="Getino M."/>
            <person name="Pursley I."/>
            <person name="Horton D.L."/>
            <person name="Alikhan N.F."/>
            <person name="Baker D."/>
            <person name="Gharbi K."/>
            <person name="Hall N."/>
            <person name="Watson M."/>
            <person name="Adriaenssens E.M."/>
            <person name="Foster-Nyarko E."/>
            <person name="Jarju S."/>
            <person name="Secka A."/>
            <person name="Antonio M."/>
            <person name="Oren A."/>
            <person name="Chaudhuri R.R."/>
            <person name="La Ragione R."/>
            <person name="Hildebrand F."/>
            <person name="Pallen M.J."/>
        </authorList>
    </citation>
    <scope>NUCLEOTIDE SEQUENCE</scope>
    <source>
        <strain evidence="3">CHK188-4685</strain>
    </source>
</reference>
<dbReference type="InterPro" id="IPR013783">
    <property type="entry name" value="Ig-like_fold"/>
</dbReference>
<dbReference type="PANTHER" id="PTHR43002">
    <property type="entry name" value="GLYCOGEN DEBRANCHING ENZYME"/>
    <property type="match status" value="1"/>
</dbReference>